<protein>
    <submittedName>
        <fullName evidence="1">Uncharacterized protein</fullName>
    </submittedName>
</protein>
<gene>
    <name evidence="1" type="ORF">O9U_13995</name>
</gene>
<dbReference type="Proteomes" id="UP000015361">
    <property type="component" value="Unassembled WGS sequence"/>
</dbReference>
<organism evidence="1 2">
    <name type="scientific">Lactococcus lactis subsp. lactis A12</name>
    <dbReference type="NCBI Taxonomy" id="1137134"/>
    <lineage>
        <taxon>Bacteria</taxon>
        <taxon>Bacillati</taxon>
        <taxon>Bacillota</taxon>
        <taxon>Bacilli</taxon>
        <taxon>Lactobacillales</taxon>
        <taxon>Streptococcaceae</taxon>
        <taxon>Lactococcus</taxon>
    </lineage>
</organism>
<evidence type="ECO:0000313" key="2">
    <source>
        <dbReference type="Proteomes" id="UP000015361"/>
    </source>
</evidence>
<accession>S6ESW1</accession>
<comment type="caution">
    <text evidence="1">The sequence shown here is derived from an EMBL/GenBank/DDBJ whole genome shotgun (WGS) entry which is preliminary data.</text>
</comment>
<evidence type="ECO:0000313" key="1">
    <source>
        <dbReference type="EMBL" id="CDG04410.1"/>
    </source>
</evidence>
<sequence>MSLAQTTYVERDNSFEKLRAQTVQMTNQKVLEYKTENKKLYLQPKMENGEDSVRGFKAYVLTGII</sequence>
<name>S6ESW1_LACLL</name>
<proteinExistence type="predicted"/>
<dbReference type="EMBL" id="CBLU010000009">
    <property type="protein sequence ID" value="CDG04410.1"/>
    <property type="molecule type" value="Genomic_DNA"/>
</dbReference>
<dbReference type="AlphaFoldDB" id="S6ESW1"/>
<reference evidence="1 2" key="1">
    <citation type="journal article" date="2013" name="Appl. Environ. Microbiol.">
        <title>The Carbohydrate Metabolism Signature of Lactococcus lactis Strain A12 Reveals Its Sourdough Ecosystem Origin.</title>
        <authorList>
            <person name="Passerini D."/>
            <person name="Coddeville M."/>
            <person name="Le Bourgeois P."/>
            <person name="Loubiere P."/>
            <person name="Ritzenthaler P."/>
            <person name="Fontagne-Faucher C."/>
            <person name="Daveran-Mingot M.L."/>
            <person name="Cocaign-Bousquet M."/>
        </authorList>
    </citation>
    <scope>NUCLEOTIDE SEQUENCE [LARGE SCALE GENOMIC DNA]</scope>
    <source>
        <strain evidence="1 2">A12</strain>
    </source>
</reference>